<dbReference type="InterPro" id="IPR036396">
    <property type="entry name" value="Cyt_P450_sf"/>
</dbReference>
<dbReference type="AlphaFoldDB" id="A0A0B8ZP82"/>
<evidence type="ECO:0000256" key="2">
    <source>
        <dbReference type="ARBA" id="ARBA00022617"/>
    </source>
</evidence>
<name>A0A0B8ZP82_9SPHN</name>
<dbReference type="PROSITE" id="PS00086">
    <property type="entry name" value="CYTOCHROME_P450"/>
    <property type="match status" value="1"/>
</dbReference>
<evidence type="ECO:0000256" key="3">
    <source>
        <dbReference type="ARBA" id="ARBA00022723"/>
    </source>
</evidence>
<evidence type="ECO:0000313" key="10">
    <source>
        <dbReference type="Proteomes" id="UP000031338"/>
    </source>
</evidence>
<evidence type="ECO:0000256" key="5">
    <source>
        <dbReference type="ARBA" id="ARBA00023004"/>
    </source>
</evidence>
<evidence type="ECO:0000256" key="8">
    <source>
        <dbReference type="RuleBase" id="RU000461"/>
    </source>
</evidence>
<sequence length="405" mass="44674">MDTDLGDPSLYAAGMPYDLFAQLRRKGPVHWNPPAQDRGGFWAVLGFEEILAVSKQSDLFSSARENGGHRIFDENEAGLAGAGDSGIGVPFISRDPPIHTQYRKFVVPALSPGRLEGIETRIAARVEALLAGVPLNEIIDILPCFTVPLPLLTLAELLGVPSDMWRDLHRWTDAFIGEDDPDFRQSPEAMQQVVGEFFGFCQALFESRRAEPTRDLASLLANSEIGGEPVPFADFVGNLVLALVGGNETTRNTLNHSMIAFAREPAQWQMIRDNPDLLPGAVKEMVRHASAVIHMRRTAMRDTELGGQAIRKGDRVVMFYPAGNRDAAAFSDPDRFDITRQVRQHVAFGAGAHVCVGSRLAEMQLRVAFGHLARHVSRFEIVSQPQRVRSAFINGFKKLEVRLVG</sequence>
<dbReference type="GO" id="GO:0005506">
    <property type="term" value="F:iron ion binding"/>
    <property type="evidence" value="ECO:0007669"/>
    <property type="project" value="InterPro"/>
</dbReference>
<keyword evidence="2 8" id="KW-0349">Heme</keyword>
<dbReference type="InterPro" id="IPR002397">
    <property type="entry name" value="Cyt_P450_B"/>
</dbReference>
<dbReference type="Pfam" id="PF00067">
    <property type="entry name" value="p450"/>
    <property type="match status" value="1"/>
</dbReference>
<dbReference type="PANTHER" id="PTHR46696">
    <property type="entry name" value="P450, PUTATIVE (EUROFUNG)-RELATED"/>
    <property type="match status" value="1"/>
</dbReference>
<evidence type="ECO:0000256" key="1">
    <source>
        <dbReference type="ARBA" id="ARBA00010617"/>
    </source>
</evidence>
<dbReference type="RefSeq" id="WP_039335574.1">
    <property type="nucleotide sequence ID" value="NZ_JBNNWK010000027.1"/>
</dbReference>
<dbReference type="PATRIC" id="fig|48936.3.peg.2877"/>
<gene>
    <name evidence="9" type="ORF">NJ75_02864</name>
</gene>
<reference evidence="9 10" key="1">
    <citation type="submission" date="2014-10" db="EMBL/GenBank/DDBJ databases">
        <title>Draft genome sequence of Novosphingobium subterraneum DSM 12447.</title>
        <authorList>
            <person name="Gan H.M."/>
            <person name="Gan H.Y."/>
            <person name="Savka M.A."/>
        </authorList>
    </citation>
    <scope>NUCLEOTIDE SEQUENCE [LARGE SCALE GENOMIC DNA]</scope>
    <source>
        <strain evidence="9 10">DSM 12447</strain>
    </source>
</reference>
<keyword evidence="4 8" id="KW-0560">Oxidoreductase</keyword>
<dbReference type="PRINTS" id="PR00385">
    <property type="entry name" value="P450"/>
</dbReference>
<keyword evidence="10" id="KW-1185">Reference proteome</keyword>
<dbReference type="InterPro" id="IPR001128">
    <property type="entry name" value="Cyt_P450"/>
</dbReference>
<keyword evidence="5 8" id="KW-0408">Iron</keyword>
<dbReference type="Gene3D" id="1.10.630.10">
    <property type="entry name" value="Cytochrome P450"/>
    <property type="match status" value="1"/>
</dbReference>
<dbReference type="FunFam" id="1.10.630.10:FF:000018">
    <property type="entry name" value="Cytochrome P450 monooxygenase"/>
    <property type="match status" value="1"/>
</dbReference>
<comment type="similarity">
    <text evidence="1 8">Belongs to the cytochrome P450 family.</text>
</comment>
<dbReference type="SUPFAM" id="SSF48264">
    <property type="entry name" value="Cytochrome P450"/>
    <property type="match status" value="1"/>
</dbReference>
<dbReference type="GO" id="GO:0004497">
    <property type="term" value="F:monooxygenase activity"/>
    <property type="evidence" value="ECO:0007669"/>
    <property type="project" value="UniProtKB-KW"/>
</dbReference>
<dbReference type="Proteomes" id="UP000031338">
    <property type="component" value="Unassembled WGS sequence"/>
</dbReference>
<dbReference type="CDD" id="cd11033">
    <property type="entry name" value="CYP142-like"/>
    <property type="match status" value="1"/>
</dbReference>
<evidence type="ECO:0000256" key="6">
    <source>
        <dbReference type="ARBA" id="ARBA00023033"/>
    </source>
</evidence>
<keyword evidence="6 8" id="KW-0503">Monooxygenase</keyword>
<keyword evidence="3 8" id="KW-0479">Metal-binding</keyword>
<evidence type="ECO:0000256" key="4">
    <source>
        <dbReference type="ARBA" id="ARBA00023002"/>
    </source>
</evidence>
<evidence type="ECO:0000313" key="9">
    <source>
        <dbReference type="EMBL" id="KHS44938.1"/>
    </source>
</evidence>
<accession>A0A0B8ZP82</accession>
<dbReference type="EMBL" id="JRVC01000014">
    <property type="protein sequence ID" value="KHS44938.1"/>
    <property type="molecule type" value="Genomic_DNA"/>
</dbReference>
<proteinExistence type="inferred from homology"/>
<dbReference type="STRING" id="48936.NJ75_02864"/>
<comment type="function">
    <text evidence="7">Cytochromes P450 are a group of heme-thiolate monooxygenases. They oxidize a variety of structurally unrelated compounds, including steroids, fatty acids, and xenobiotics.</text>
</comment>
<dbReference type="PANTHER" id="PTHR46696:SF1">
    <property type="entry name" value="CYTOCHROME P450 YJIB-RELATED"/>
    <property type="match status" value="1"/>
</dbReference>
<protein>
    <submittedName>
        <fullName evidence="9">Cytochrome P450</fullName>
    </submittedName>
</protein>
<evidence type="ECO:0000256" key="7">
    <source>
        <dbReference type="ARBA" id="ARBA00043906"/>
    </source>
</evidence>
<organism evidence="9 10">
    <name type="scientific">Novosphingobium subterraneum</name>
    <dbReference type="NCBI Taxonomy" id="48936"/>
    <lineage>
        <taxon>Bacteria</taxon>
        <taxon>Pseudomonadati</taxon>
        <taxon>Pseudomonadota</taxon>
        <taxon>Alphaproteobacteria</taxon>
        <taxon>Sphingomonadales</taxon>
        <taxon>Sphingomonadaceae</taxon>
        <taxon>Novosphingobium</taxon>
    </lineage>
</organism>
<dbReference type="GO" id="GO:0020037">
    <property type="term" value="F:heme binding"/>
    <property type="evidence" value="ECO:0007669"/>
    <property type="project" value="InterPro"/>
</dbReference>
<dbReference type="InterPro" id="IPR017972">
    <property type="entry name" value="Cyt_P450_CS"/>
</dbReference>
<comment type="caution">
    <text evidence="9">The sequence shown here is derived from an EMBL/GenBank/DDBJ whole genome shotgun (WGS) entry which is preliminary data.</text>
</comment>
<dbReference type="GO" id="GO:0016705">
    <property type="term" value="F:oxidoreductase activity, acting on paired donors, with incorporation or reduction of molecular oxygen"/>
    <property type="evidence" value="ECO:0007669"/>
    <property type="project" value="InterPro"/>
</dbReference>
<dbReference type="PRINTS" id="PR00359">
    <property type="entry name" value="BP450"/>
</dbReference>